<organism evidence="3">
    <name type="scientific">Melanopsichium pennsylvanicum 4</name>
    <dbReference type="NCBI Taxonomy" id="1398559"/>
    <lineage>
        <taxon>Eukaryota</taxon>
        <taxon>Fungi</taxon>
        <taxon>Dikarya</taxon>
        <taxon>Basidiomycota</taxon>
        <taxon>Ustilaginomycotina</taxon>
        <taxon>Ustilaginomycetes</taxon>
        <taxon>Ustilaginales</taxon>
        <taxon>Ustilaginaceae</taxon>
        <taxon>Melanopsichium</taxon>
    </lineage>
</organism>
<dbReference type="EMBL" id="HG529515">
    <property type="protein sequence ID" value="CDI51742.1"/>
    <property type="molecule type" value="Genomic_DNA"/>
</dbReference>
<dbReference type="PANTHER" id="PTHR42886">
    <property type="entry name" value="RE40534P-RELATED"/>
    <property type="match status" value="1"/>
</dbReference>
<dbReference type="SUPFAM" id="SSF53474">
    <property type="entry name" value="alpha/beta-Hydrolases"/>
    <property type="match status" value="1"/>
</dbReference>
<feature type="chain" id="PRO_5001722664" description="AB hydrolase-1 domain-containing protein" evidence="1">
    <location>
        <begin position="22"/>
        <end position="418"/>
    </location>
</feature>
<dbReference type="Gene3D" id="3.40.50.1820">
    <property type="entry name" value="alpha/beta hydrolase"/>
    <property type="match status" value="1"/>
</dbReference>
<dbReference type="Pfam" id="PF12697">
    <property type="entry name" value="Abhydrolase_6"/>
    <property type="match status" value="1"/>
</dbReference>
<evidence type="ECO:0000256" key="1">
    <source>
        <dbReference type="SAM" id="SignalP"/>
    </source>
</evidence>
<evidence type="ECO:0000259" key="2">
    <source>
        <dbReference type="Pfam" id="PF12697"/>
    </source>
</evidence>
<dbReference type="InterPro" id="IPR000073">
    <property type="entry name" value="AB_hydrolase_1"/>
</dbReference>
<keyword evidence="1" id="KW-0732">Signal</keyword>
<reference evidence="3" key="1">
    <citation type="journal article" date="2014" name="Genome Biol. Evol.">
        <title>Gene Loss Rather Than Gene Gain Is Associated with a Host Jump from Monocots to Dicots in the Smut Fungus Melanopsichium pennsylvanicum.</title>
        <authorList>
            <person name="Sharma R."/>
            <person name="Mishra B."/>
            <person name="Runge F."/>
            <person name="Thines M."/>
        </authorList>
    </citation>
    <scope>NUCLEOTIDE SEQUENCE</scope>
    <source>
        <strain evidence="3">4</strain>
    </source>
</reference>
<accession>A0A077QYY2</accession>
<feature type="domain" description="AB hydrolase-1" evidence="2">
    <location>
        <begin position="140"/>
        <end position="406"/>
    </location>
</feature>
<name>A0A077QYY2_9BASI</name>
<sequence>MFGNVHLIKLFAILGVGYVNAVPSLYHLETRATNSSSNNNNSTITTTSGPYGLNNANCTNLTLSIPINITLSNFTNVDNYYANQSYITKTIIELTEANSNWTMAHMSSNTSFNLNTSYDIAGYYCTPKQGGRNESAVWNLVHGIGFDSSYWDYGLSSEYSLVKHAASYGISTFRYDRLGTGNSETPANGFDVVQAQTEVAILEQILTRLRTTTEIGGKRHEKVVGVGHSYGSIQTQAISKQSPELLDGVVLTGFTTNSTNMPGYLQAASYSIAKEIFPERFSEKPSTWLVTGSNASDIMGFFYPDFYSQASFDLSRNTEQPVTLGALATVGAVSGEASNFTGPVHVVNGAKDFIFCSSNCYANGTNGRPIPEAVQMLYPMASNFTSYISENTGHAITPHYSAPEVAEEMVKWVLDQGL</sequence>
<feature type="signal peptide" evidence="1">
    <location>
        <begin position="1"/>
        <end position="21"/>
    </location>
</feature>
<dbReference type="PANTHER" id="PTHR42886:SF87">
    <property type="entry name" value="AB HYDROLASE-1 DOMAIN-CONTAINING PROTEIN"/>
    <property type="match status" value="1"/>
</dbReference>
<dbReference type="AlphaFoldDB" id="A0A077QYY2"/>
<dbReference type="InterPro" id="IPR029058">
    <property type="entry name" value="AB_hydrolase_fold"/>
</dbReference>
<protein>
    <recommendedName>
        <fullName evidence="2">AB hydrolase-1 domain-containing protein</fullName>
    </recommendedName>
</protein>
<proteinExistence type="predicted"/>
<evidence type="ECO:0000313" key="3">
    <source>
        <dbReference type="EMBL" id="CDI51742.1"/>
    </source>
</evidence>